<evidence type="ECO:0000256" key="3">
    <source>
        <dbReference type="ARBA" id="ARBA00022840"/>
    </source>
</evidence>
<dbReference type="GO" id="GO:0005886">
    <property type="term" value="C:plasma membrane"/>
    <property type="evidence" value="ECO:0007669"/>
    <property type="project" value="TreeGrafter"/>
</dbReference>
<evidence type="ECO:0000313" key="5">
    <source>
        <dbReference type="EMBL" id="PCC83574.1"/>
    </source>
</evidence>
<dbReference type="GO" id="GO:0022857">
    <property type="term" value="F:transmembrane transporter activity"/>
    <property type="evidence" value="ECO:0007669"/>
    <property type="project" value="TreeGrafter"/>
</dbReference>
<comment type="caution">
    <text evidence="5">The sequence shown here is derived from an EMBL/GenBank/DDBJ whole genome shotgun (WGS) entry which is preliminary data.</text>
</comment>
<dbReference type="GO" id="GO:0016887">
    <property type="term" value="F:ATP hydrolysis activity"/>
    <property type="evidence" value="ECO:0007669"/>
    <property type="project" value="InterPro"/>
</dbReference>
<dbReference type="AlphaFoldDB" id="A0A2A4AMF4"/>
<dbReference type="Pfam" id="PF00005">
    <property type="entry name" value="ABC_tran"/>
    <property type="match status" value="1"/>
</dbReference>
<dbReference type="CDD" id="cd03255">
    <property type="entry name" value="ABC_MJ0796_LolCDE_FtsE"/>
    <property type="match status" value="1"/>
</dbReference>
<dbReference type="Proteomes" id="UP000218690">
    <property type="component" value="Unassembled WGS sequence"/>
</dbReference>
<dbReference type="EMBL" id="NWBP01000010">
    <property type="protein sequence ID" value="PCC83574.1"/>
    <property type="molecule type" value="Genomic_DNA"/>
</dbReference>
<keyword evidence="3 5" id="KW-0067">ATP-binding</keyword>
<dbReference type="PROSITE" id="PS50893">
    <property type="entry name" value="ABC_TRANSPORTER_2"/>
    <property type="match status" value="1"/>
</dbReference>
<feature type="domain" description="ABC transporter" evidence="4">
    <location>
        <begin position="2"/>
        <end position="204"/>
    </location>
</feature>
<dbReference type="InterPro" id="IPR003439">
    <property type="entry name" value="ABC_transporter-like_ATP-bd"/>
</dbReference>
<evidence type="ECO:0000313" key="6">
    <source>
        <dbReference type="Proteomes" id="UP000218690"/>
    </source>
</evidence>
<protein>
    <submittedName>
        <fullName evidence="5">ABC transporter ATP-binding protein</fullName>
    </submittedName>
</protein>
<evidence type="ECO:0000256" key="2">
    <source>
        <dbReference type="ARBA" id="ARBA00022741"/>
    </source>
</evidence>
<keyword evidence="2" id="KW-0547">Nucleotide-binding</keyword>
<dbReference type="GO" id="GO:0005524">
    <property type="term" value="F:ATP binding"/>
    <property type="evidence" value="ECO:0007669"/>
    <property type="project" value="UniProtKB-KW"/>
</dbReference>
<accession>A0A2A4AMF4</accession>
<reference evidence="5 6" key="1">
    <citation type="submission" date="2017-09" db="EMBL/GenBank/DDBJ databases">
        <title>Draft Genome Sequence of Corynebacterium accolens AH4003.</title>
        <authorList>
            <person name="Chen Y."/>
            <person name="Oosthuysen W.F."/>
            <person name="Kelley S."/>
            <person name="Horswill A."/>
        </authorList>
    </citation>
    <scope>NUCLEOTIDE SEQUENCE [LARGE SCALE GENOMIC DNA]</scope>
    <source>
        <strain evidence="5 6">AH4003</strain>
    </source>
</reference>
<dbReference type="SUPFAM" id="SSF52540">
    <property type="entry name" value="P-loop containing nucleoside triphosphate hydrolases"/>
    <property type="match status" value="1"/>
</dbReference>
<evidence type="ECO:0000259" key="4">
    <source>
        <dbReference type="PROSITE" id="PS50893"/>
    </source>
</evidence>
<dbReference type="SMART" id="SM00382">
    <property type="entry name" value="AAA"/>
    <property type="match status" value="1"/>
</dbReference>
<evidence type="ECO:0000256" key="1">
    <source>
        <dbReference type="ARBA" id="ARBA00022448"/>
    </source>
</evidence>
<dbReference type="InterPro" id="IPR017871">
    <property type="entry name" value="ABC_transporter-like_CS"/>
</dbReference>
<dbReference type="Gene3D" id="3.40.50.300">
    <property type="entry name" value="P-loop containing nucleotide triphosphate hydrolases"/>
    <property type="match status" value="1"/>
</dbReference>
<dbReference type="PANTHER" id="PTHR24220">
    <property type="entry name" value="IMPORT ATP-BINDING PROTEIN"/>
    <property type="match status" value="1"/>
</dbReference>
<gene>
    <name evidence="5" type="ORF">COM45_02125</name>
</gene>
<keyword evidence="1" id="KW-0813">Transport</keyword>
<name>A0A2A4AMF4_9CORY</name>
<organism evidence="5 6">
    <name type="scientific">Corynebacterium accolens</name>
    <dbReference type="NCBI Taxonomy" id="38284"/>
    <lineage>
        <taxon>Bacteria</taxon>
        <taxon>Bacillati</taxon>
        <taxon>Actinomycetota</taxon>
        <taxon>Actinomycetes</taxon>
        <taxon>Mycobacteriales</taxon>
        <taxon>Corynebacteriaceae</taxon>
        <taxon>Corynebacterium</taxon>
    </lineage>
</organism>
<dbReference type="InterPro" id="IPR017911">
    <property type="entry name" value="MacB-like_ATP-bd"/>
</dbReference>
<dbReference type="InterPro" id="IPR027417">
    <property type="entry name" value="P-loop_NTPase"/>
</dbReference>
<proteinExistence type="predicted"/>
<dbReference type="PROSITE" id="PS00211">
    <property type="entry name" value="ABC_TRANSPORTER_1"/>
    <property type="match status" value="1"/>
</dbReference>
<dbReference type="InterPro" id="IPR003593">
    <property type="entry name" value="AAA+_ATPase"/>
</dbReference>
<dbReference type="PANTHER" id="PTHR24220:SF685">
    <property type="entry name" value="ABC TRANSPORTER RELATED"/>
    <property type="match status" value="1"/>
</dbReference>
<sequence length="204" mass="22032">MLEIENVTVTFPDGRERVVALDDVSLAIKPGQLMAVVGESGSGKSTLLSVAAGLIEPDSGRVRVSGERGIIFQQSNLVSSLNALDQLLIVDHMAGRKPRREKARELLEYVGLPGMEARRITQLSGGQRQRINIARALMDDPEVLLADEPTAALDSALSRDVAKLLRDITDEQQTATMFVTHDRSLLDFADTVVTVKDGKLAAGT</sequence>
<dbReference type="InterPro" id="IPR015854">
    <property type="entry name" value="ABC_transpr_LolD-like"/>
</dbReference>